<sequence precursor="true">MDRITSRRQLLRALGVAPLAATAFGQGRCRDGYGTPGCPLTAELATAPIKPVFDPTGWKTVALEQITFQMPDYRKETAFYIALMGWRLRSDDGRQAVLDIGNWGSAIFKEAPGQRPAVVHSLGFVIEPWNAAKVEAELRKRGLTPVADHDGKGFESFHVKDPDGLDLQVANGNGLAKTRKTPAAGAKVPLPFESPGWQTVWLDHVSYGVPNYKRTASFYTNLLGWEETYDEGSQHELLIGDVGDMIVRGGNPNSPEFGKAPQRTARIDHISYGISPWDTDGVKAALEKRGLRARVDTSTRDDIHVAAFKSYHTTTPNGYDLQISYLTHDTRLALANAVKPKAVR</sequence>
<proteinExistence type="predicted"/>
<accession>Q01QE7</accession>
<dbReference type="InterPro" id="IPR004360">
    <property type="entry name" value="Glyas_Fos-R_dOase_dom"/>
</dbReference>
<dbReference type="InterPro" id="IPR050383">
    <property type="entry name" value="GlyoxalaseI/FosfomycinResist"/>
</dbReference>
<dbReference type="HOGENOM" id="CLU_806053_0_0_0"/>
<name>Q01QE7_SOLUE</name>
<dbReference type="InterPro" id="IPR037523">
    <property type="entry name" value="VOC_core"/>
</dbReference>
<feature type="domain" description="VOC" evidence="1">
    <location>
        <begin position="201"/>
        <end position="326"/>
    </location>
</feature>
<organism evidence="2">
    <name type="scientific">Solibacter usitatus (strain Ellin6076)</name>
    <dbReference type="NCBI Taxonomy" id="234267"/>
    <lineage>
        <taxon>Bacteria</taxon>
        <taxon>Pseudomonadati</taxon>
        <taxon>Acidobacteriota</taxon>
        <taxon>Terriglobia</taxon>
        <taxon>Bryobacterales</taxon>
        <taxon>Solibacteraceae</taxon>
        <taxon>Candidatus Solibacter</taxon>
    </lineage>
</organism>
<dbReference type="AlphaFoldDB" id="Q01QE7"/>
<evidence type="ECO:0000259" key="1">
    <source>
        <dbReference type="PROSITE" id="PS51819"/>
    </source>
</evidence>
<dbReference type="KEGG" id="sus:Acid_7212"/>
<dbReference type="PROSITE" id="PS51819">
    <property type="entry name" value="VOC"/>
    <property type="match status" value="2"/>
</dbReference>
<gene>
    <name evidence="2" type="ordered locus">Acid_7212</name>
</gene>
<protein>
    <submittedName>
        <fullName evidence="2">Glyoxalase/bleomycin resistance protein/dioxygenase</fullName>
    </submittedName>
</protein>
<evidence type="ECO:0000313" key="2">
    <source>
        <dbReference type="EMBL" id="ABJ88123.1"/>
    </source>
</evidence>
<dbReference type="Pfam" id="PF00903">
    <property type="entry name" value="Glyoxalase"/>
    <property type="match status" value="1"/>
</dbReference>
<dbReference type="InterPro" id="IPR029068">
    <property type="entry name" value="Glyas_Bleomycin-R_OHBP_Dase"/>
</dbReference>
<dbReference type="Gene3D" id="3.10.180.10">
    <property type="entry name" value="2,3-Dihydroxybiphenyl 1,2-Dioxygenase, domain 1"/>
    <property type="match status" value="2"/>
</dbReference>
<dbReference type="eggNOG" id="COG0346">
    <property type="taxonomic scope" value="Bacteria"/>
</dbReference>
<reference evidence="2" key="1">
    <citation type="submission" date="2006-10" db="EMBL/GenBank/DDBJ databases">
        <title>Complete sequence of Solibacter usitatus Ellin6076.</title>
        <authorList>
            <consortium name="US DOE Joint Genome Institute"/>
            <person name="Copeland A."/>
            <person name="Lucas S."/>
            <person name="Lapidus A."/>
            <person name="Barry K."/>
            <person name="Detter J.C."/>
            <person name="Glavina del Rio T."/>
            <person name="Hammon N."/>
            <person name="Israni S."/>
            <person name="Dalin E."/>
            <person name="Tice H."/>
            <person name="Pitluck S."/>
            <person name="Thompson L.S."/>
            <person name="Brettin T."/>
            <person name="Bruce D."/>
            <person name="Han C."/>
            <person name="Tapia R."/>
            <person name="Gilna P."/>
            <person name="Schmutz J."/>
            <person name="Larimer F."/>
            <person name="Land M."/>
            <person name="Hauser L."/>
            <person name="Kyrpides N."/>
            <person name="Mikhailova N."/>
            <person name="Janssen P.H."/>
            <person name="Kuske C.R."/>
            <person name="Richardson P."/>
        </authorList>
    </citation>
    <scope>NUCLEOTIDE SEQUENCE</scope>
    <source>
        <strain evidence="2">Ellin6076</strain>
    </source>
</reference>
<dbReference type="PANTHER" id="PTHR21366:SF14">
    <property type="entry name" value="GLYOXALASE DOMAIN-CONTAINING PROTEIN 5"/>
    <property type="match status" value="1"/>
</dbReference>
<dbReference type="PROSITE" id="PS51318">
    <property type="entry name" value="TAT"/>
    <property type="match status" value="1"/>
</dbReference>
<keyword evidence="2" id="KW-0560">Oxidoreductase</keyword>
<dbReference type="GO" id="GO:0051213">
    <property type="term" value="F:dioxygenase activity"/>
    <property type="evidence" value="ECO:0007669"/>
    <property type="project" value="UniProtKB-KW"/>
</dbReference>
<dbReference type="EMBL" id="CP000473">
    <property type="protein sequence ID" value="ABJ88123.1"/>
    <property type="molecule type" value="Genomic_DNA"/>
</dbReference>
<dbReference type="STRING" id="234267.Acid_7212"/>
<keyword evidence="2" id="KW-0223">Dioxygenase</keyword>
<feature type="domain" description="VOC" evidence="1">
    <location>
        <begin position="62"/>
        <end position="172"/>
    </location>
</feature>
<dbReference type="CDD" id="cd06587">
    <property type="entry name" value="VOC"/>
    <property type="match status" value="2"/>
</dbReference>
<dbReference type="InterPro" id="IPR006311">
    <property type="entry name" value="TAT_signal"/>
</dbReference>
<dbReference type="SUPFAM" id="SSF54593">
    <property type="entry name" value="Glyoxalase/Bleomycin resistance protein/Dihydroxybiphenyl dioxygenase"/>
    <property type="match status" value="2"/>
</dbReference>
<dbReference type="PANTHER" id="PTHR21366">
    <property type="entry name" value="GLYOXALASE FAMILY PROTEIN"/>
    <property type="match status" value="1"/>
</dbReference>
<dbReference type="InParanoid" id="Q01QE7"/>